<evidence type="ECO:0000259" key="8">
    <source>
        <dbReference type="Pfam" id="PF01048"/>
    </source>
</evidence>
<keyword evidence="4" id="KW-0328">Glycosyltransferase</keyword>
<dbReference type="SUPFAM" id="SSF53167">
    <property type="entry name" value="Purine and uridine phosphorylases"/>
    <property type="match status" value="1"/>
</dbReference>
<dbReference type="InterPro" id="IPR035994">
    <property type="entry name" value="Nucleoside_phosphorylase_sf"/>
</dbReference>
<evidence type="ECO:0000256" key="3">
    <source>
        <dbReference type="ARBA" id="ARBA00021980"/>
    </source>
</evidence>
<dbReference type="RefSeq" id="WP_343906044.1">
    <property type="nucleotide sequence ID" value="NZ_BAAAJE010000002.1"/>
</dbReference>
<evidence type="ECO:0000256" key="7">
    <source>
        <dbReference type="SAM" id="MobiDB-lite"/>
    </source>
</evidence>
<feature type="domain" description="Nucleoside phosphorylase" evidence="8">
    <location>
        <begin position="15"/>
        <end position="215"/>
    </location>
</feature>
<evidence type="ECO:0000256" key="4">
    <source>
        <dbReference type="ARBA" id="ARBA00022676"/>
    </source>
</evidence>
<dbReference type="Pfam" id="PF01048">
    <property type="entry name" value="PNP_UDP_1"/>
    <property type="match status" value="1"/>
</dbReference>
<dbReference type="NCBIfam" id="NF004489">
    <property type="entry name" value="PRK05819.1"/>
    <property type="match status" value="1"/>
</dbReference>
<gene>
    <name evidence="9" type="ORF">GCM10009606_08980</name>
</gene>
<name>A0ABP4EX08_9ACTN</name>
<evidence type="ECO:0000313" key="10">
    <source>
        <dbReference type="Proteomes" id="UP001499979"/>
    </source>
</evidence>
<sequence>MSTHIGARPGEIAPLVLMPGDPLRAKWIAETFLEDARLYTEVRGMLGYTGTWQGHPVSVQGSGMGQPSLAIYVTELFSEYDVQSVIRVGSCGGMSPQVAVRDVVIASGACTDSSMNRIAFEGLDYAPVADFGLLRAAANAAGVTTGSTNGRAHVGLIYSSDSFYPARPELAARMVDYGVLAVEMEASALYTIAAKHGRRALTICTVSDHVDRGGDVRGRAGAHLRVHGRDRAGRGDRRSRVVRLRVAYRGARGGRPEIVGRQKVLRRVWRSSTPSSSGPARPACPRRTT</sequence>
<evidence type="ECO:0000256" key="1">
    <source>
        <dbReference type="ARBA" id="ARBA00010456"/>
    </source>
</evidence>
<keyword evidence="5" id="KW-0808">Transferase</keyword>
<comment type="similarity">
    <text evidence="1">Belongs to the PNP/UDP phosphorylase family.</text>
</comment>
<dbReference type="InterPro" id="IPR004402">
    <property type="entry name" value="DeoD-type"/>
</dbReference>
<evidence type="ECO:0000256" key="5">
    <source>
        <dbReference type="ARBA" id="ARBA00022679"/>
    </source>
</evidence>
<proteinExistence type="inferred from homology"/>
<evidence type="ECO:0000256" key="6">
    <source>
        <dbReference type="ARBA" id="ARBA00048447"/>
    </source>
</evidence>
<dbReference type="EC" id="2.4.2.3" evidence="2"/>
<dbReference type="Proteomes" id="UP001499979">
    <property type="component" value="Unassembled WGS sequence"/>
</dbReference>
<dbReference type="PANTHER" id="PTHR43691:SF11">
    <property type="entry name" value="FI09636P-RELATED"/>
    <property type="match status" value="1"/>
</dbReference>
<accession>A0ABP4EX08</accession>
<protein>
    <recommendedName>
        <fullName evidence="3">Uridine phosphorylase</fullName>
        <ecNumber evidence="2">2.4.2.3</ecNumber>
    </recommendedName>
</protein>
<dbReference type="Gene3D" id="3.40.50.1580">
    <property type="entry name" value="Nucleoside phosphorylase domain"/>
    <property type="match status" value="1"/>
</dbReference>
<dbReference type="InterPro" id="IPR018016">
    <property type="entry name" value="Nucleoside_phosphorylase_CS"/>
</dbReference>
<dbReference type="InterPro" id="IPR000845">
    <property type="entry name" value="Nucleoside_phosphorylase_d"/>
</dbReference>
<dbReference type="EMBL" id="BAAAJE010000002">
    <property type="protein sequence ID" value="GAA1131113.1"/>
    <property type="molecule type" value="Genomic_DNA"/>
</dbReference>
<dbReference type="PANTHER" id="PTHR43691">
    <property type="entry name" value="URIDINE PHOSPHORYLASE"/>
    <property type="match status" value="1"/>
</dbReference>
<organism evidence="9 10">
    <name type="scientific">Nocardioides aquiterrae</name>
    <dbReference type="NCBI Taxonomy" id="203799"/>
    <lineage>
        <taxon>Bacteria</taxon>
        <taxon>Bacillati</taxon>
        <taxon>Actinomycetota</taxon>
        <taxon>Actinomycetes</taxon>
        <taxon>Propionibacteriales</taxon>
        <taxon>Nocardioidaceae</taxon>
        <taxon>Nocardioides</taxon>
    </lineage>
</organism>
<comment type="catalytic activity">
    <reaction evidence="6">
        <text>uridine + phosphate = alpha-D-ribose 1-phosphate + uracil</text>
        <dbReference type="Rhea" id="RHEA:24388"/>
        <dbReference type="ChEBI" id="CHEBI:16704"/>
        <dbReference type="ChEBI" id="CHEBI:17568"/>
        <dbReference type="ChEBI" id="CHEBI:43474"/>
        <dbReference type="ChEBI" id="CHEBI:57720"/>
        <dbReference type="EC" id="2.4.2.3"/>
    </reaction>
</comment>
<comment type="caution">
    <text evidence="9">The sequence shown here is derived from an EMBL/GenBank/DDBJ whole genome shotgun (WGS) entry which is preliminary data.</text>
</comment>
<dbReference type="NCBIfam" id="TIGR00107">
    <property type="entry name" value="deoD"/>
    <property type="match status" value="1"/>
</dbReference>
<dbReference type="PROSITE" id="PS01232">
    <property type="entry name" value="PNP_UDP_1"/>
    <property type="match status" value="1"/>
</dbReference>
<feature type="region of interest" description="Disordered" evidence="7">
    <location>
        <begin position="269"/>
        <end position="289"/>
    </location>
</feature>
<reference evidence="10" key="1">
    <citation type="journal article" date="2019" name="Int. J. Syst. Evol. Microbiol.">
        <title>The Global Catalogue of Microorganisms (GCM) 10K type strain sequencing project: providing services to taxonomists for standard genome sequencing and annotation.</title>
        <authorList>
            <consortium name="The Broad Institute Genomics Platform"/>
            <consortium name="The Broad Institute Genome Sequencing Center for Infectious Disease"/>
            <person name="Wu L."/>
            <person name="Ma J."/>
        </authorList>
    </citation>
    <scope>NUCLEOTIDE SEQUENCE [LARGE SCALE GENOMIC DNA]</scope>
    <source>
        <strain evidence="10">JCM 11813</strain>
    </source>
</reference>
<dbReference type="CDD" id="cd09006">
    <property type="entry name" value="PNP_EcPNPI-like"/>
    <property type="match status" value="1"/>
</dbReference>
<evidence type="ECO:0000313" key="9">
    <source>
        <dbReference type="EMBL" id="GAA1131113.1"/>
    </source>
</evidence>
<evidence type="ECO:0000256" key="2">
    <source>
        <dbReference type="ARBA" id="ARBA00011888"/>
    </source>
</evidence>
<keyword evidence="10" id="KW-1185">Reference proteome</keyword>